<keyword evidence="4" id="KW-0520">NAD</keyword>
<dbReference type="PANTHER" id="PTHR43818:SF1">
    <property type="entry name" value="GLYCOSYL HYDROLASE FAMILY 109 PROTEIN"/>
    <property type="match status" value="1"/>
</dbReference>
<evidence type="ECO:0000313" key="9">
    <source>
        <dbReference type="Proteomes" id="UP000240708"/>
    </source>
</evidence>
<name>A0A2P8DYL5_9BACT</name>
<feature type="domain" description="Gfo/Idh/MocA-like oxidoreductase N-terminal" evidence="6">
    <location>
        <begin position="58"/>
        <end position="183"/>
    </location>
</feature>
<evidence type="ECO:0000256" key="2">
    <source>
        <dbReference type="ARBA" id="ARBA00009329"/>
    </source>
</evidence>
<evidence type="ECO:0000256" key="4">
    <source>
        <dbReference type="ARBA" id="ARBA00023027"/>
    </source>
</evidence>
<dbReference type="InterPro" id="IPR000683">
    <property type="entry name" value="Gfo/Idh/MocA-like_OxRdtase_N"/>
</dbReference>
<protein>
    <submittedName>
        <fullName evidence="8">Oxidoreductase family protein</fullName>
    </submittedName>
</protein>
<comment type="cofactor">
    <cofactor evidence="1">
        <name>NAD(+)</name>
        <dbReference type="ChEBI" id="CHEBI:57540"/>
    </cofactor>
</comment>
<dbReference type="Proteomes" id="UP000240708">
    <property type="component" value="Unassembled WGS sequence"/>
</dbReference>
<evidence type="ECO:0000256" key="5">
    <source>
        <dbReference type="ARBA" id="ARBA00023295"/>
    </source>
</evidence>
<feature type="domain" description="Glycosyl hydrolase 109 C-terminal" evidence="7">
    <location>
        <begin position="194"/>
        <end position="350"/>
    </location>
</feature>
<evidence type="ECO:0000256" key="1">
    <source>
        <dbReference type="ARBA" id="ARBA00001911"/>
    </source>
</evidence>
<evidence type="ECO:0000313" key="8">
    <source>
        <dbReference type="EMBL" id="PSL02326.1"/>
    </source>
</evidence>
<accession>A0A2P8DYL5</accession>
<reference evidence="8 9" key="1">
    <citation type="submission" date="2018-03" db="EMBL/GenBank/DDBJ databases">
        <title>Genomic Encyclopedia of Archaeal and Bacterial Type Strains, Phase II (KMG-II): from individual species to whole genera.</title>
        <authorList>
            <person name="Goeker M."/>
        </authorList>
    </citation>
    <scope>NUCLEOTIDE SEQUENCE [LARGE SCALE GENOMIC DNA]</scope>
    <source>
        <strain evidence="8 9">DSM 28057</strain>
    </source>
</reference>
<dbReference type="SUPFAM" id="SSF51735">
    <property type="entry name" value="NAD(P)-binding Rossmann-fold domains"/>
    <property type="match status" value="1"/>
</dbReference>
<evidence type="ECO:0000256" key="3">
    <source>
        <dbReference type="ARBA" id="ARBA00022801"/>
    </source>
</evidence>
<dbReference type="InterPro" id="IPR050463">
    <property type="entry name" value="Gfo/Idh/MocA_oxidrdct_glycsds"/>
</dbReference>
<evidence type="ECO:0000259" key="7">
    <source>
        <dbReference type="Pfam" id="PF21252"/>
    </source>
</evidence>
<comment type="caution">
    <text evidence="8">The sequence shown here is derived from an EMBL/GenBank/DDBJ whole genome shotgun (WGS) entry which is preliminary data.</text>
</comment>
<dbReference type="PANTHER" id="PTHR43818">
    <property type="entry name" value="BCDNA.GH03377"/>
    <property type="match status" value="1"/>
</dbReference>
<dbReference type="GO" id="GO:0016798">
    <property type="term" value="F:hydrolase activity, acting on glycosyl bonds"/>
    <property type="evidence" value="ECO:0007669"/>
    <property type="project" value="UniProtKB-KW"/>
</dbReference>
<dbReference type="Gene3D" id="3.30.360.10">
    <property type="entry name" value="Dihydrodipicolinate Reductase, domain 2"/>
    <property type="match status" value="1"/>
</dbReference>
<evidence type="ECO:0000259" key="6">
    <source>
        <dbReference type="Pfam" id="PF01408"/>
    </source>
</evidence>
<dbReference type="AlphaFoldDB" id="A0A2P8DYL5"/>
<dbReference type="InterPro" id="IPR036291">
    <property type="entry name" value="NAD(P)-bd_dom_sf"/>
</dbReference>
<keyword evidence="3" id="KW-0378">Hydrolase</keyword>
<dbReference type="OrthoDB" id="9771072at2"/>
<dbReference type="RefSeq" id="WP_106568344.1">
    <property type="nucleotide sequence ID" value="NZ_PYGF01000010.1"/>
</dbReference>
<dbReference type="InterPro" id="IPR049303">
    <property type="entry name" value="Glyco_hydro_109_C"/>
</dbReference>
<dbReference type="InterPro" id="IPR006311">
    <property type="entry name" value="TAT_signal"/>
</dbReference>
<keyword evidence="9" id="KW-1185">Reference proteome</keyword>
<organism evidence="8 9">
    <name type="scientific">Cecembia rubra</name>
    <dbReference type="NCBI Taxonomy" id="1485585"/>
    <lineage>
        <taxon>Bacteria</taxon>
        <taxon>Pseudomonadati</taxon>
        <taxon>Bacteroidota</taxon>
        <taxon>Cytophagia</taxon>
        <taxon>Cytophagales</taxon>
        <taxon>Cyclobacteriaceae</taxon>
        <taxon>Cecembia</taxon>
    </lineage>
</organism>
<dbReference type="Gene3D" id="3.40.50.720">
    <property type="entry name" value="NAD(P)-binding Rossmann-like Domain"/>
    <property type="match status" value="1"/>
</dbReference>
<dbReference type="Pfam" id="PF01408">
    <property type="entry name" value="GFO_IDH_MocA"/>
    <property type="match status" value="1"/>
</dbReference>
<dbReference type="PROSITE" id="PS51318">
    <property type="entry name" value="TAT"/>
    <property type="match status" value="1"/>
</dbReference>
<gene>
    <name evidence="8" type="ORF">CLV48_110109</name>
</gene>
<dbReference type="EMBL" id="PYGF01000010">
    <property type="protein sequence ID" value="PSL02326.1"/>
    <property type="molecule type" value="Genomic_DNA"/>
</dbReference>
<dbReference type="GO" id="GO:0000166">
    <property type="term" value="F:nucleotide binding"/>
    <property type="evidence" value="ECO:0007669"/>
    <property type="project" value="InterPro"/>
</dbReference>
<proteinExistence type="inferred from homology"/>
<comment type="similarity">
    <text evidence="2">Belongs to the Gfo/Idh/MocA family. Glycosyl hydrolase 109 subfamily.</text>
</comment>
<keyword evidence="5" id="KW-0326">Glycosidase</keyword>
<dbReference type="Pfam" id="PF21252">
    <property type="entry name" value="Glyco_hydro_109_C"/>
    <property type="match status" value="1"/>
</dbReference>
<sequence>MSNKRRDFIKLAGLGIVGATMPNLAKAESPEQLYQLAKKINNQSFNMCGYAAPKLQTVRIGVVGLGMRGPGAVDRLSKIDGVEIKALCDLIPERVDKMKAKLAGSKHQPEGYSGSAYAWKKMVDRNDLDLIYIATPWDWHSPMAVYAMESGKHVAVEVPAAKTLEECWQLVETSERTRKHCMMLENCCYDFFELMTLSMKRDGFFGEIIHTEGAYIHDLLWLNFMKDSEGGYQDMWRLKENFKDGNLYPTHGLGPVCQIMDINRGDQMDYLTSLSSHDFHMAAKARELAEKDNFFASYAEKKFGGNMNTTIIKTKKGKSIMIQHDVTSPRPYSRLHTISGTLGFAQKYPNPKVSKGHDWLKDEEMKALEEKYTPEIVKKVGELAKQIGGHGGMDFMMDWRLIDCLRNGLPLDQDVYDAALWSAITPLSEWSVTNRSNSIDIPDFTGGSWKSNKPVDITLKGGGTTKVIV</sequence>